<dbReference type="EMBL" id="JARGDH010000004">
    <property type="protein sequence ID" value="KAL0271144.1"/>
    <property type="molecule type" value="Genomic_DNA"/>
</dbReference>
<feature type="compositionally biased region" description="Basic and acidic residues" evidence="1">
    <location>
        <begin position="51"/>
        <end position="60"/>
    </location>
</feature>
<evidence type="ECO:0000313" key="2">
    <source>
        <dbReference type="EMBL" id="KAL0271144.1"/>
    </source>
</evidence>
<dbReference type="AlphaFoldDB" id="A0AAW2HMH1"/>
<comment type="caution">
    <text evidence="2">The sequence shown here is derived from an EMBL/GenBank/DDBJ whole genome shotgun (WGS) entry which is preliminary data.</text>
</comment>
<protein>
    <submittedName>
        <fullName evidence="2">Uncharacterized protein</fullName>
    </submittedName>
</protein>
<gene>
    <name evidence="2" type="ORF">PYX00_008333</name>
</gene>
<name>A0AAW2HMH1_9NEOP</name>
<feature type="region of interest" description="Disordered" evidence="1">
    <location>
        <begin position="1"/>
        <end position="70"/>
    </location>
</feature>
<sequence>MGVPGTGRGGIGRLRDDPRQTGSRSPAPDHIGEDQDPAQIGSVHPLPEPRTVPEERRERLTLQSVTRGQGELPEGVRYALDIAISKQPENHVIYMFTDAIVLEKQKRKPDEPEKCKVSYTRKNYCISELGTGGGGGGVSEI</sequence>
<feature type="compositionally biased region" description="Gly residues" evidence="1">
    <location>
        <begin position="1"/>
        <end position="12"/>
    </location>
</feature>
<proteinExistence type="predicted"/>
<accession>A0AAW2HMH1</accession>
<reference evidence="2" key="1">
    <citation type="journal article" date="2024" name="Gigascience">
        <title>Chromosome-level genome of the poultry shaft louse Menopon gallinae provides insight into the host-switching and adaptive evolution of parasitic lice.</title>
        <authorList>
            <person name="Xu Y."/>
            <person name="Ma L."/>
            <person name="Liu S."/>
            <person name="Liang Y."/>
            <person name="Liu Q."/>
            <person name="He Z."/>
            <person name="Tian L."/>
            <person name="Duan Y."/>
            <person name="Cai W."/>
            <person name="Li H."/>
            <person name="Song F."/>
        </authorList>
    </citation>
    <scope>NUCLEOTIDE SEQUENCE</scope>
    <source>
        <strain evidence="2">Cailab_2023a</strain>
    </source>
</reference>
<organism evidence="2">
    <name type="scientific">Menopon gallinae</name>
    <name type="common">poultry shaft louse</name>
    <dbReference type="NCBI Taxonomy" id="328185"/>
    <lineage>
        <taxon>Eukaryota</taxon>
        <taxon>Metazoa</taxon>
        <taxon>Ecdysozoa</taxon>
        <taxon>Arthropoda</taxon>
        <taxon>Hexapoda</taxon>
        <taxon>Insecta</taxon>
        <taxon>Pterygota</taxon>
        <taxon>Neoptera</taxon>
        <taxon>Paraneoptera</taxon>
        <taxon>Psocodea</taxon>
        <taxon>Troctomorpha</taxon>
        <taxon>Phthiraptera</taxon>
        <taxon>Amblycera</taxon>
        <taxon>Menoponidae</taxon>
        <taxon>Menopon</taxon>
    </lineage>
</organism>
<evidence type="ECO:0000256" key="1">
    <source>
        <dbReference type="SAM" id="MobiDB-lite"/>
    </source>
</evidence>